<feature type="coiled-coil region" evidence="1">
    <location>
        <begin position="31"/>
        <end position="256"/>
    </location>
</feature>
<dbReference type="Proteomes" id="UP000016800">
    <property type="component" value="Chromosome VIII"/>
</dbReference>
<reference evidence="3" key="1">
    <citation type="journal article" date="2013" name="PLoS Pathog.">
        <title>Deciphering the cryptic genome: genome-wide analyses of the rice pathogen Fusarium fujikuroi reveal complex regulation of secondary metabolism and novel metabolites.</title>
        <authorList>
            <person name="Wiemann P."/>
            <person name="Sieber C.M."/>
            <person name="von Bargen K.W."/>
            <person name="Studt L."/>
            <person name="Niehaus E.M."/>
            <person name="Espino J.J."/>
            <person name="Huss K."/>
            <person name="Michielse C.B."/>
            <person name="Albermann S."/>
            <person name="Wagner D."/>
            <person name="Bergner S.V."/>
            <person name="Connolly L.R."/>
            <person name="Fischer A."/>
            <person name="Reuter G."/>
            <person name="Kleigrewe K."/>
            <person name="Bald T."/>
            <person name="Wingfield B.D."/>
            <person name="Ophir R."/>
            <person name="Freeman S."/>
            <person name="Hippler M."/>
            <person name="Smith K.M."/>
            <person name="Brown D.W."/>
            <person name="Proctor R.H."/>
            <person name="Munsterkotter M."/>
            <person name="Freitag M."/>
            <person name="Humpf H.U."/>
            <person name="Guldener U."/>
            <person name="Tudzynski B."/>
        </authorList>
    </citation>
    <scope>NUCLEOTIDE SEQUENCE [LARGE SCALE GENOMIC DNA]</scope>
    <source>
        <strain evidence="3">CBS 195.34 / IMI 58289 / NRRL A-6831</strain>
    </source>
</reference>
<dbReference type="VEuPathDB" id="FungiDB:FFUJ_12828"/>
<name>S0EDB8_GIBF5</name>
<accession>S0EDB8</accession>
<dbReference type="EMBL" id="HF679030">
    <property type="protein sequence ID" value="CCT72931.1"/>
    <property type="molecule type" value="Genomic_DNA"/>
</dbReference>
<evidence type="ECO:0000256" key="1">
    <source>
        <dbReference type="SAM" id="Coils"/>
    </source>
</evidence>
<dbReference type="RefSeq" id="XP_023435009.1">
    <property type="nucleotide sequence ID" value="XM_023582480.1"/>
</dbReference>
<dbReference type="AlphaFoldDB" id="S0EDB8"/>
<evidence type="ECO:0000313" key="3">
    <source>
        <dbReference type="Proteomes" id="UP000016800"/>
    </source>
</evidence>
<keyword evidence="3" id="KW-1185">Reference proteome</keyword>
<protein>
    <submittedName>
        <fullName evidence="2">Uncharacterized protein</fullName>
    </submittedName>
</protein>
<organism evidence="2 3">
    <name type="scientific">Gibberella fujikuroi (strain CBS 195.34 / IMI 58289 / NRRL A-6831)</name>
    <name type="common">Bakanae and foot rot disease fungus</name>
    <name type="synonym">Fusarium fujikuroi</name>
    <dbReference type="NCBI Taxonomy" id="1279085"/>
    <lineage>
        <taxon>Eukaryota</taxon>
        <taxon>Fungi</taxon>
        <taxon>Dikarya</taxon>
        <taxon>Ascomycota</taxon>
        <taxon>Pezizomycotina</taxon>
        <taxon>Sordariomycetes</taxon>
        <taxon>Hypocreomycetidae</taxon>
        <taxon>Hypocreales</taxon>
        <taxon>Nectriaceae</taxon>
        <taxon>Fusarium</taxon>
        <taxon>Fusarium fujikuroi species complex</taxon>
    </lineage>
</organism>
<keyword evidence="1" id="KW-0175">Coiled coil</keyword>
<dbReference type="GeneID" id="35406284"/>
<dbReference type="HOGENOM" id="CLU_073117_0_0_1"/>
<feature type="coiled-coil region" evidence="1">
    <location>
        <begin position="304"/>
        <end position="331"/>
    </location>
</feature>
<gene>
    <name evidence="2" type="ORF">FFUJ_12828</name>
</gene>
<evidence type="ECO:0000313" key="2">
    <source>
        <dbReference type="EMBL" id="CCT72931.1"/>
    </source>
</evidence>
<proteinExistence type="predicted"/>
<sequence length="350" mass="41194">MDFNELVASRVELEAAIREIQGKVTHLWRINHQQEEKIKDLEKQNEDQHAKFEATKHKLTRTEVTLRALEAKIKLQKAHIEDLKEESQQQQDEIKALKTQEKRDESKYAARISELKKENAVQVAKIAELQKAKTCEVSGVKANFAFLQSKVRRVEEECENKIIELNSKNLEQKVKMRDCIKELQSQKEDQQAEIEALKDHLKDKEDLISELLDASQTKDSTWETQSQRLARLETQIETLEADKLRQESRSQELETKYSAGTFRREKLQQQLKLNQYDVDQVNEIAQSLEFHFNSTYVRFSGDNKLHTKAELEEAYMEAQRLQDKRRALALARRMRIQEGEGRDRYSYFDE</sequence>